<dbReference type="Proteomes" id="UP000507245">
    <property type="component" value="Unassembled WGS sequence"/>
</dbReference>
<organism evidence="2 3">
    <name type="scientific">Prunus armeniaca</name>
    <name type="common">Apricot</name>
    <name type="synonym">Armeniaca vulgaris</name>
    <dbReference type="NCBI Taxonomy" id="36596"/>
    <lineage>
        <taxon>Eukaryota</taxon>
        <taxon>Viridiplantae</taxon>
        <taxon>Streptophyta</taxon>
        <taxon>Embryophyta</taxon>
        <taxon>Tracheophyta</taxon>
        <taxon>Spermatophyta</taxon>
        <taxon>Magnoliopsida</taxon>
        <taxon>eudicotyledons</taxon>
        <taxon>Gunneridae</taxon>
        <taxon>Pentapetalae</taxon>
        <taxon>rosids</taxon>
        <taxon>fabids</taxon>
        <taxon>Rosales</taxon>
        <taxon>Rosaceae</taxon>
        <taxon>Amygdaloideae</taxon>
        <taxon>Amygdaleae</taxon>
        <taxon>Prunus</taxon>
    </lineage>
</organism>
<accession>A0A6J5Y566</accession>
<evidence type="ECO:0000313" key="2">
    <source>
        <dbReference type="EMBL" id="CAB4319125.1"/>
    </source>
</evidence>
<feature type="compositionally biased region" description="Basic and acidic residues" evidence="1">
    <location>
        <begin position="17"/>
        <end position="26"/>
    </location>
</feature>
<dbReference type="AlphaFoldDB" id="A0A6J5Y566"/>
<keyword evidence="3" id="KW-1185">Reference proteome</keyword>
<feature type="compositionally biased region" description="Polar residues" evidence="1">
    <location>
        <begin position="38"/>
        <end position="47"/>
    </location>
</feature>
<evidence type="ECO:0000256" key="1">
    <source>
        <dbReference type="SAM" id="MobiDB-lite"/>
    </source>
</evidence>
<reference evidence="3" key="1">
    <citation type="journal article" date="2020" name="Genome Biol.">
        <title>Gamete binning: chromosome-level and haplotype-resolved genome assembly enabled by high-throughput single-cell sequencing of gamete genomes.</title>
        <authorList>
            <person name="Campoy J.A."/>
            <person name="Sun H."/>
            <person name="Goel M."/>
            <person name="Jiao W.-B."/>
            <person name="Folz-Donahue K."/>
            <person name="Wang N."/>
            <person name="Rubio M."/>
            <person name="Liu C."/>
            <person name="Kukat C."/>
            <person name="Ruiz D."/>
            <person name="Huettel B."/>
            <person name="Schneeberger K."/>
        </authorList>
    </citation>
    <scope>NUCLEOTIDE SEQUENCE [LARGE SCALE GENOMIC DNA]</scope>
    <source>
        <strain evidence="3">cv. Rojo Pasion</strain>
    </source>
</reference>
<protein>
    <submittedName>
        <fullName evidence="2">Uncharacterized protein</fullName>
    </submittedName>
</protein>
<name>A0A6J5Y566_PRUAR</name>
<proteinExistence type="predicted"/>
<dbReference type="EMBL" id="CAEKKB010000007">
    <property type="protein sequence ID" value="CAB4319125.1"/>
    <property type="molecule type" value="Genomic_DNA"/>
</dbReference>
<gene>
    <name evidence="2" type="ORF">ORAREDHAP_LOCUS46302</name>
</gene>
<evidence type="ECO:0000313" key="3">
    <source>
        <dbReference type="Proteomes" id="UP000507245"/>
    </source>
</evidence>
<feature type="region of interest" description="Disordered" evidence="1">
    <location>
        <begin position="1"/>
        <end position="63"/>
    </location>
</feature>
<sequence length="63" mass="6998">MEKLNNSPRAGHKSPRREREREREGRSPALSLFGKRWMSTSEGQEGSTMPKLGSGGDQVAIDL</sequence>